<dbReference type="OrthoDB" id="144586at2"/>
<dbReference type="HOGENOM" id="CLU_456223_0_0_0"/>
<feature type="coiled-coil region" evidence="1">
    <location>
        <begin position="448"/>
        <end position="482"/>
    </location>
</feature>
<dbReference type="RefSeq" id="WP_014435249.1">
    <property type="nucleotide sequence ID" value="NC_017079.1"/>
</dbReference>
<dbReference type="AlphaFoldDB" id="I0I9U1"/>
<reference evidence="3 4" key="1">
    <citation type="submission" date="2012-02" db="EMBL/GenBank/DDBJ databases">
        <title>Complete genome sequence of Caldilinea aerophila DSM 14535 (= NBRC 102666).</title>
        <authorList>
            <person name="Oguchi A."/>
            <person name="Hosoyama A."/>
            <person name="Sekine M."/>
            <person name="Fukai R."/>
            <person name="Kato Y."/>
            <person name="Nakamura S."/>
            <person name="Hanada S."/>
            <person name="Yamazaki S."/>
            <person name="Fujita N."/>
        </authorList>
    </citation>
    <scope>NUCLEOTIDE SEQUENCE [LARGE SCALE GENOMIC DNA]</scope>
    <source>
        <strain evidence="4">DSM 14535 / JCM 11387 / NBRC 104270 / STL-6-O1</strain>
    </source>
</reference>
<proteinExistence type="predicted"/>
<dbReference type="STRING" id="926550.CLDAP_39890"/>
<keyword evidence="2" id="KW-0812">Transmembrane</keyword>
<dbReference type="eggNOG" id="ENOG502Z7UK">
    <property type="taxonomic scope" value="Bacteria"/>
</dbReference>
<keyword evidence="2" id="KW-1133">Transmembrane helix</keyword>
<dbReference type="PANTHER" id="PTHR48174">
    <property type="entry name" value="DUF946 FAMILY PROTEIN"/>
    <property type="match status" value="1"/>
</dbReference>
<keyword evidence="1" id="KW-0175">Coiled coil</keyword>
<dbReference type="PATRIC" id="fig|926550.5.peg.4289"/>
<feature type="transmembrane region" description="Helical" evidence="2">
    <location>
        <begin position="544"/>
        <end position="564"/>
    </location>
</feature>
<dbReference type="KEGG" id="cap:CLDAP_39890"/>
<sequence length="619" mass="70192">MMDTTQQIALLRRYEPIIRFTRGEEFFPMDAEAYIRACSLWIKRPGEPPQELIPAGALTPETLAMPYEDEYGTVRFLQFTEPLSAAEMAVQALRQRHAEDAALEEFRVGQGRLARVGYASRVVDALFRVALLARGRVPGDAAAAASLGYRTLLLHDPRYVYHGRVYEERGWVVLQYWFFYLYNNWRTRFSGANDHEADWEMICIYLARDADNVLRPEWVAYASHDYAGDDLRRHWEDPEVQKVDDHPVIYAGAGSHAAYFSPGEYLTKIELNALTPVTRALRRVQRVWKRLMREAGADTAPGAPEEPVLAIPFVDYARGDGFAIGPGQDAPWDEPVRIDESVGWVRNYRGLWGLYTQDPFAGEDAPAGPMFNRDGTVRRAWYDPVGWAGLDKVPPSSEQLAIVRRQRQEIVDRRTLLRAQVEEKTALLRGLDIQATSIRNQPHLRLVHEQTLREIKALSNEIAKLQAEITAASVVLENLDRHEDLLLAGGAQPLRVHLRRAHAPATLNQPGASGVAELWAAISVTVLLVAFVLLFYFNPRFLPAWLVSILALFAFIEAGVRGAFTRAVSRFATALAIAATLVLVYEFFWWIVGVTVLTLALYILWDNLREFMRTRRPIR</sequence>
<keyword evidence="2" id="KW-0472">Membrane</keyword>
<evidence type="ECO:0000256" key="1">
    <source>
        <dbReference type="SAM" id="Coils"/>
    </source>
</evidence>
<dbReference type="PANTHER" id="PTHR48174:SF5">
    <property type="entry name" value="VACUOLAR PROTEIN SORTING-ASSOCIATED PROTEIN 62"/>
    <property type="match status" value="1"/>
</dbReference>
<dbReference type="Proteomes" id="UP000007880">
    <property type="component" value="Chromosome"/>
</dbReference>
<feature type="transmembrane region" description="Helical" evidence="2">
    <location>
        <begin position="576"/>
        <end position="605"/>
    </location>
</feature>
<protein>
    <submittedName>
        <fullName evidence="3">Uncharacterized protein</fullName>
    </submittedName>
</protein>
<dbReference type="EMBL" id="AP012337">
    <property type="protein sequence ID" value="BAM02029.1"/>
    <property type="molecule type" value="Genomic_DNA"/>
</dbReference>
<evidence type="ECO:0000313" key="4">
    <source>
        <dbReference type="Proteomes" id="UP000007880"/>
    </source>
</evidence>
<gene>
    <name evidence="3" type="ordered locus">CLDAP_39890</name>
</gene>
<evidence type="ECO:0000256" key="2">
    <source>
        <dbReference type="SAM" id="Phobius"/>
    </source>
</evidence>
<accession>I0I9U1</accession>
<organism evidence="3 4">
    <name type="scientific">Caldilinea aerophila (strain DSM 14535 / JCM 11387 / NBRC 104270 / STL-6-O1)</name>
    <dbReference type="NCBI Taxonomy" id="926550"/>
    <lineage>
        <taxon>Bacteria</taxon>
        <taxon>Bacillati</taxon>
        <taxon>Chloroflexota</taxon>
        <taxon>Caldilineae</taxon>
        <taxon>Caldilineales</taxon>
        <taxon>Caldilineaceae</taxon>
        <taxon>Caldilinea</taxon>
    </lineage>
</organism>
<name>I0I9U1_CALAS</name>
<feature type="transmembrane region" description="Helical" evidence="2">
    <location>
        <begin position="518"/>
        <end position="537"/>
    </location>
</feature>
<keyword evidence="4" id="KW-1185">Reference proteome</keyword>
<evidence type="ECO:0000313" key="3">
    <source>
        <dbReference type="EMBL" id="BAM02029.1"/>
    </source>
</evidence>